<keyword evidence="1" id="KW-0812">Transmembrane</keyword>
<feature type="transmembrane region" description="Helical" evidence="1">
    <location>
        <begin position="28"/>
        <end position="48"/>
    </location>
</feature>
<protein>
    <submittedName>
        <fullName evidence="2">DUF805 domain-containing protein</fullName>
    </submittedName>
</protein>
<dbReference type="Pfam" id="PF05656">
    <property type="entry name" value="DUF805"/>
    <property type="match status" value="1"/>
</dbReference>
<feature type="transmembrane region" description="Helical" evidence="1">
    <location>
        <begin position="82"/>
        <end position="103"/>
    </location>
</feature>
<proteinExistence type="predicted"/>
<feature type="transmembrane region" description="Helical" evidence="1">
    <location>
        <begin position="109"/>
        <end position="134"/>
    </location>
</feature>
<sequence>MPEFLSIALYEFKNNYFNFKGRATRAQFWYFVLTLFLANIVVQILGAIPYLGTLITYAWALFTLIPSLAIQVRRLHDTNKSGLYIIAPYACIVLALICLGLAFACESLAFVTIMKILMFLALVAYIALIVFWCLKGTDGENKYGPVATIGHFEMPKKA</sequence>
<dbReference type="EMBL" id="JAGFNY010000009">
    <property type="protein sequence ID" value="MBW7570088.1"/>
    <property type="molecule type" value="Genomic_DNA"/>
</dbReference>
<feature type="transmembrane region" description="Helical" evidence="1">
    <location>
        <begin position="54"/>
        <end position="70"/>
    </location>
</feature>
<comment type="caution">
    <text evidence="2">The sequence shown here is derived from an EMBL/GenBank/DDBJ whole genome shotgun (WGS) entry which is preliminary data.</text>
</comment>
<keyword evidence="1" id="KW-0472">Membrane</keyword>
<dbReference type="InterPro" id="IPR008523">
    <property type="entry name" value="DUF805"/>
</dbReference>
<dbReference type="RefSeq" id="WP_219937306.1">
    <property type="nucleotide sequence ID" value="NZ_JAGFNY010000009.1"/>
</dbReference>
<dbReference type="Proteomes" id="UP000731465">
    <property type="component" value="Unassembled WGS sequence"/>
</dbReference>
<evidence type="ECO:0000313" key="2">
    <source>
        <dbReference type="EMBL" id="MBW7570088.1"/>
    </source>
</evidence>
<evidence type="ECO:0000313" key="3">
    <source>
        <dbReference type="Proteomes" id="UP000731465"/>
    </source>
</evidence>
<keyword evidence="3" id="KW-1185">Reference proteome</keyword>
<accession>A0ABS7DFK9</accession>
<dbReference type="PANTHER" id="PTHR34980">
    <property type="entry name" value="INNER MEMBRANE PROTEIN-RELATED-RELATED"/>
    <property type="match status" value="1"/>
</dbReference>
<reference evidence="2 3" key="1">
    <citation type="submission" date="2021-03" db="EMBL/GenBank/DDBJ databases">
        <title>Succinivibrio sp. nov. isolated from feces of cow.</title>
        <authorList>
            <person name="Choi J.-Y."/>
        </authorList>
    </citation>
    <scope>NUCLEOTIDE SEQUENCE [LARGE SCALE GENOMIC DNA]</scope>
    <source>
        <strain evidence="2 3">AGMB01872</strain>
    </source>
</reference>
<dbReference type="PANTHER" id="PTHR34980:SF2">
    <property type="entry name" value="INNER MEMBRANE PROTEIN YHAH-RELATED"/>
    <property type="match status" value="1"/>
</dbReference>
<keyword evidence="1" id="KW-1133">Transmembrane helix</keyword>
<gene>
    <name evidence="2" type="ORF">J5V48_04175</name>
</gene>
<evidence type="ECO:0000256" key="1">
    <source>
        <dbReference type="SAM" id="Phobius"/>
    </source>
</evidence>
<name>A0ABS7DFK9_9GAMM</name>
<organism evidence="2 3">
    <name type="scientific">Succinivibrio faecicola</name>
    <dbReference type="NCBI Taxonomy" id="2820300"/>
    <lineage>
        <taxon>Bacteria</taxon>
        <taxon>Pseudomonadati</taxon>
        <taxon>Pseudomonadota</taxon>
        <taxon>Gammaproteobacteria</taxon>
        <taxon>Aeromonadales</taxon>
        <taxon>Succinivibrionaceae</taxon>
        <taxon>Succinivibrio</taxon>
    </lineage>
</organism>